<name>A0A396SLB7_9BACL</name>
<evidence type="ECO:0000313" key="2">
    <source>
        <dbReference type="Proteomes" id="UP000265692"/>
    </source>
</evidence>
<keyword evidence="2" id="KW-1185">Reference proteome</keyword>
<sequence length="77" mass="8787">MKFEAGDVVYLFIRNPHTQDVANVQEAAVVKNPENPAELAVFVYETYYPLTDDLAIYTSLEEAESAYRDFFEEESTA</sequence>
<comment type="caution">
    <text evidence="1">The sequence shown here is derived from an EMBL/GenBank/DDBJ whole genome shotgun (WGS) entry which is preliminary data.</text>
</comment>
<reference evidence="1 2" key="1">
    <citation type="submission" date="2018-08" db="EMBL/GenBank/DDBJ databases">
        <title>Lysinibacillus sp. YLB-03 draft genome sequence.</title>
        <authorList>
            <person name="Yu L."/>
        </authorList>
    </citation>
    <scope>NUCLEOTIDE SEQUENCE [LARGE SCALE GENOMIC DNA]</scope>
    <source>
        <strain evidence="1 2">YLB-03</strain>
    </source>
</reference>
<accession>A0A396SLB7</accession>
<organism evidence="1 2">
    <name type="scientific">Ureibacillus yapensis</name>
    <dbReference type="NCBI Taxonomy" id="2304605"/>
    <lineage>
        <taxon>Bacteria</taxon>
        <taxon>Bacillati</taxon>
        <taxon>Bacillota</taxon>
        <taxon>Bacilli</taxon>
        <taxon>Bacillales</taxon>
        <taxon>Caryophanaceae</taxon>
        <taxon>Ureibacillus</taxon>
    </lineage>
</organism>
<dbReference type="OrthoDB" id="2970581at2"/>
<evidence type="ECO:0000313" key="1">
    <source>
        <dbReference type="EMBL" id="RHW36180.1"/>
    </source>
</evidence>
<dbReference type="AlphaFoldDB" id="A0A396SLB7"/>
<protein>
    <submittedName>
        <fullName evidence="1">Transcriptional regulator</fullName>
    </submittedName>
</protein>
<dbReference type="Pfam" id="PF11132">
    <property type="entry name" value="SplA"/>
    <property type="match status" value="1"/>
</dbReference>
<dbReference type="EMBL" id="QWEI01000005">
    <property type="protein sequence ID" value="RHW36180.1"/>
    <property type="molecule type" value="Genomic_DNA"/>
</dbReference>
<dbReference type="Proteomes" id="UP000265692">
    <property type="component" value="Unassembled WGS sequence"/>
</dbReference>
<dbReference type="InterPro" id="IPR022608">
    <property type="entry name" value="Tscrpt_reg_SplA"/>
</dbReference>
<proteinExistence type="predicted"/>
<gene>
    <name evidence="1" type="ORF">D1B33_11105</name>
</gene>